<proteinExistence type="predicted"/>
<organism evidence="11 12">
    <name type="scientific">Arthrobotrys musiformis</name>
    <dbReference type="NCBI Taxonomy" id="47236"/>
    <lineage>
        <taxon>Eukaryota</taxon>
        <taxon>Fungi</taxon>
        <taxon>Dikarya</taxon>
        <taxon>Ascomycota</taxon>
        <taxon>Pezizomycotina</taxon>
        <taxon>Orbiliomycetes</taxon>
        <taxon>Orbiliales</taxon>
        <taxon>Orbiliaceae</taxon>
        <taxon>Arthrobotrys</taxon>
    </lineage>
</organism>
<dbReference type="SMART" id="SM00220">
    <property type="entry name" value="S_TKc"/>
    <property type="match status" value="1"/>
</dbReference>
<feature type="compositionally biased region" description="Basic and acidic residues" evidence="9">
    <location>
        <begin position="123"/>
        <end position="150"/>
    </location>
</feature>
<dbReference type="GO" id="GO:0005524">
    <property type="term" value="F:ATP binding"/>
    <property type="evidence" value="ECO:0007669"/>
    <property type="project" value="UniProtKB-KW"/>
</dbReference>
<sequence length="787" mass="90596">MLSEGAASPYTPPIRNPNVPDLKYRPTKPPAAHTIPPKVKGDEGVKIRSPQRRGAVFVRSLSELCAEGRIPRREERDREFGLRGQDSPSSQSDSGFDSPPSDSPVESRRERPERRTSRKKRRERLERRTSQKLKEERHREHRPRREERPLKLQYHGGSDLLLDDPPPPEKRPESPEIAKKLNRREKKEKGKKEKEKDKKEKEKDNKKRDKEKEEERGNEKEKEKDKKPGIIENLMQKLKDAKEDRRRAEARKNQEKIYGALPKDREVPNSSRDQGIRSAEQSYGGSSSRAGQYAPSPRHDELHYRVKPDSKLRREVDSGYKGPSSHRPKDQESDEEDLDALEARIKVMERELQEEKEAMEEEERKFSTKMQSLKVGSPKPEPATGENSQYTEYTVEKNRSELQSCQRKIVDQMPYEDAGAYANDAYFPDEGDTGLPKPYELPLSDGYDHDLRISKKHNAGCFGATAILEVLNDSSSSVTRRWYTPVKTGQRIIAKRITACDLVRARSWKTESDMLKHLASAQPSAANVLKILGRLAPSRGDPYGHIFTELCSLGDVNEMLSKYMEQRPRTFMPEAFVWQLTIDMGKALLFLNRGIDNRKREGIPGWKPMVHNDIKMNNIFMKPRPKGANNIYPLFVLGDFGLCSFEGNPAPPSCPIFMSPQRYNSFFKPTPSNHKDDIFSLGVTLFVLANGFFPFRDKKDPRQPLDFTQRVDHKNPFRKGFCQVINRCTSRDPDTRPTARELIGLIVGLIEAKGWTKEGSRERLWRVDWMEKSKALAWKDQKQNVEI</sequence>
<feature type="compositionally biased region" description="Basic and acidic residues" evidence="9">
    <location>
        <begin position="341"/>
        <end position="366"/>
    </location>
</feature>
<dbReference type="AlphaFoldDB" id="A0AAV9VX76"/>
<dbReference type="PROSITE" id="PS00108">
    <property type="entry name" value="PROTEIN_KINASE_ST"/>
    <property type="match status" value="1"/>
</dbReference>
<dbReference type="Gene3D" id="1.10.510.10">
    <property type="entry name" value="Transferase(Phosphotransferase) domain 1"/>
    <property type="match status" value="1"/>
</dbReference>
<dbReference type="InterPro" id="IPR000719">
    <property type="entry name" value="Prot_kinase_dom"/>
</dbReference>
<dbReference type="CDD" id="cd00180">
    <property type="entry name" value="PKc"/>
    <property type="match status" value="1"/>
</dbReference>
<evidence type="ECO:0000256" key="2">
    <source>
        <dbReference type="ARBA" id="ARBA00022527"/>
    </source>
</evidence>
<dbReference type="EC" id="2.7.11.1" evidence="1"/>
<evidence type="ECO:0000256" key="3">
    <source>
        <dbReference type="ARBA" id="ARBA00022679"/>
    </source>
</evidence>
<evidence type="ECO:0000256" key="7">
    <source>
        <dbReference type="ARBA" id="ARBA00047899"/>
    </source>
</evidence>
<evidence type="ECO:0000256" key="9">
    <source>
        <dbReference type="SAM" id="MobiDB-lite"/>
    </source>
</evidence>
<dbReference type="PANTHER" id="PTHR43671">
    <property type="entry name" value="SERINE/THREONINE-PROTEIN KINASE NEK"/>
    <property type="match status" value="1"/>
</dbReference>
<feature type="compositionally biased region" description="Basic and acidic residues" evidence="9">
    <location>
        <begin position="69"/>
        <end position="81"/>
    </location>
</feature>
<dbReference type="EMBL" id="JAVHJL010000008">
    <property type="protein sequence ID" value="KAK6498476.1"/>
    <property type="molecule type" value="Genomic_DNA"/>
</dbReference>
<feature type="domain" description="Protein kinase" evidence="10">
    <location>
        <begin position="451"/>
        <end position="750"/>
    </location>
</feature>
<feature type="compositionally biased region" description="Basic and acidic residues" evidence="9">
    <location>
        <begin position="297"/>
        <end position="318"/>
    </location>
</feature>
<comment type="catalytic activity">
    <reaction evidence="7">
        <text>L-threonyl-[protein] + ATP = O-phospho-L-threonyl-[protein] + ADP + H(+)</text>
        <dbReference type="Rhea" id="RHEA:46608"/>
        <dbReference type="Rhea" id="RHEA-COMP:11060"/>
        <dbReference type="Rhea" id="RHEA-COMP:11605"/>
        <dbReference type="ChEBI" id="CHEBI:15378"/>
        <dbReference type="ChEBI" id="CHEBI:30013"/>
        <dbReference type="ChEBI" id="CHEBI:30616"/>
        <dbReference type="ChEBI" id="CHEBI:61977"/>
        <dbReference type="ChEBI" id="CHEBI:456216"/>
        <dbReference type="EC" id="2.7.11.1"/>
    </reaction>
</comment>
<keyword evidence="12" id="KW-1185">Reference proteome</keyword>
<dbReference type="Proteomes" id="UP001370758">
    <property type="component" value="Unassembled WGS sequence"/>
</dbReference>
<evidence type="ECO:0000313" key="12">
    <source>
        <dbReference type="Proteomes" id="UP001370758"/>
    </source>
</evidence>
<name>A0AAV9VX76_9PEZI</name>
<keyword evidence="6" id="KW-0067">ATP-binding</keyword>
<reference evidence="11 12" key="1">
    <citation type="submission" date="2023-08" db="EMBL/GenBank/DDBJ databases">
        <authorList>
            <person name="Palmer J.M."/>
        </authorList>
    </citation>
    <scope>NUCLEOTIDE SEQUENCE [LARGE SCALE GENOMIC DNA]</scope>
    <source>
        <strain evidence="11 12">TWF481</strain>
    </source>
</reference>
<dbReference type="PROSITE" id="PS50011">
    <property type="entry name" value="PROTEIN_KINASE_DOM"/>
    <property type="match status" value="1"/>
</dbReference>
<feature type="compositionally biased region" description="Basic and acidic residues" evidence="9">
    <location>
        <begin position="105"/>
        <end position="115"/>
    </location>
</feature>
<protein>
    <recommendedName>
        <fullName evidence="1">non-specific serine/threonine protein kinase</fullName>
        <ecNumber evidence="1">2.7.11.1</ecNumber>
    </recommendedName>
</protein>
<evidence type="ECO:0000259" key="10">
    <source>
        <dbReference type="PROSITE" id="PS50011"/>
    </source>
</evidence>
<dbReference type="InterPro" id="IPR011009">
    <property type="entry name" value="Kinase-like_dom_sf"/>
</dbReference>
<dbReference type="GO" id="GO:0004674">
    <property type="term" value="F:protein serine/threonine kinase activity"/>
    <property type="evidence" value="ECO:0007669"/>
    <property type="project" value="UniProtKB-KW"/>
</dbReference>
<gene>
    <name evidence="11" type="ORF">TWF481_011067</name>
</gene>
<dbReference type="SUPFAM" id="SSF56112">
    <property type="entry name" value="Protein kinase-like (PK-like)"/>
    <property type="match status" value="1"/>
</dbReference>
<evidence type="ECO:0000256" key="5">
    <source>
        <dbReference type="ARBA" id="ARBA00022777"/>
    </source>
</evidence>
<keyword evidence="2" id="KW-0723">Serine/threonine-protein kinase</keyword>
<feature type="compositionally biased region" description="Polar residues" evidence="9">
    <location>
        <begin position="268"/>
        <end position="290"/>
    </location>
</feature>
<dbReference type="Pfam" id="PF00069">
    <property type="entry name" value="Pkinase"/>
    <property type="match status" value="1"/>
</dbReference>
<comment type="caution">
    <text evidence="11">The sequence shown here is derived from an EMBL/GenBank/DDBJ whole genome shotgun (WGS) entry which is preliminary data.</text>
</comment>
<keyword evidence="5" id="KW-0418">Kinase</keyword>
<feature type="compositionally biased region" description="Basic and acidic residues" evidence="9">
    <location>
        <begin position="237"/>
        <end position="255"/>
    </location>
</feature>
<dbReference type="InterPro" id="IPR050660">
    <property type="entry name" value="NEK_Ser/Thr_kinase"/>
</dbReference>
<comment type="catalytic activity">
    <reaction evidence="8">
        <text>L-seryl-[protein] + ATP = O-phospho-L-seryl-[protein] + ADP + H(+)</text>
        <dbReference type="Rhea" id="RHEA:17989"/>
        <dbReference type="Rhea" id="RHEA-COMP:9863"/>
        <dbReference type="Rhea" id="RHEA-COMP:11604"/>
        <dbReference type="ChEBI" id="CHEBI:15378"/>
        <dbReference type="ChEBI" id="CHEBI:29999"/>
        <dbReference type="ChEBI" id="CHEBI:30616"/>
        <dbReference type="ChEBI" id="CHEBI:83421"/>
        <dbReference type="ChEBI" id="CHEBI:456216"/>
        <dbReference type="EC" id="2.7.11.1"/>
    </reaction>
</comment>
<accession>A0AAV9VX76</accession>
<feature type="region of interest" description="Disordered" evidence="9">
    <location>
        <begin position="1"/>
        <end position="391"/>
    </location>
</feature>
<evidence type="ECO:0000313" key="11">
    <source>
        <dbReference type="EMBL" id="KAK6498476.1"/>
    </source>
</evidence>
<feature type="compositionally biased region" description="Low complexity" evidence="9">
    <location>
        <begin position="84"/>
        <end position="104"/>
    </location>
</feature>
<evidence type="ECO:0000256" key="4">
    <source>
        <dbReference type="ARBA" id="ARBA00022741"/>
    </source>
</evidence>
<evidence type="ECO:0000256" key="8">
    <source>
        <dbReference type="ARBA" id="ARBA00048679"/>
    </source>
</evidence>
<evidence type="ECO:0000256" key="6">
    <source>
        <dbReference type="ARBA" id="ARBA00022840"/>
    </source>
</evidence>
<keyword evidence="3" id="KW-0808">Transferase</keyword>
<dbReference type="PANTHER" id="PTHR43671:SF98">
    <property type="entry name" value="SERINE_THREONINE-PROTEIN KINASE NEK11"/>
    <property type="match status" value="1"/>
</dbReference>
<dbReference type="InterPro" id="IPR008271">
    <property type="entry name" value="Ser/Thr_kinase_AS"/>
</dbReference>
<evidence type="ECO:0000256" key="1">
    <source>
        <dbReference type="ARBA" id="ARBA00012513"/>
    </source>
</evidence>
<keyword evidence="4" id="KW-0547">Nucleotide-binding</keyword>
<feature type="compositionally biased region" description="Basic and acidic residues" evidence="9">
    <location>
        <begin position="167"/>
        <end position="229"/>
    </location>
</feature>